<keyword evidence="3" id="KW-1185">Reference proteome</keyword>
<comment type="caution">
    <text evidence="2">The sequence shown here is derived from an EMBL/GenBank/DDBJ whole genome shotgun (WGS) entry which is preliminary data.</text>
</comment>
<feature type="region of interest" description="Disordered" evidence="1">
    <location>
        <begin position="116"/>
        <end position="151"/>
    </location>
</feature>
<dbReference type="OrthoDB" id="1733797at2759"/>
<feature type="compositionally biased region" description="Polar residues" evidence="1">
    <location>
        <begin position="55"/>
        <end position="79"/>
    </location>
</feature>
<evidence type="ECO:0000313" key="3">
    <source>
        <dbReference type="Proteomes" id="UP000326396"/>
    </source>
</evidence>
<reference evidence="2 3" key="1">
    <citation type="submission" date="2019-05" db="EMBL/GenBank/DDBJ databases">
        <title>Mikania micrantha, genome provides insights into the molecular mechanism of rapid growth.</title>
        <authorList>
            <person name="Liu B."/>
        </authorList>
    </citation>
    <scope>NUCLEOTIDE SEQUENCE [LARGE SCALE GENOMIC DNA]</scope>
    <source>
        <strain evidence="2">NLD-2019</strain>
        <tissue evidence="2">Leaf</tissue>
    </source>
</reference>
<dbReference type="EMBL" id="SZYD01000006">
    <property type="protein sequence ID" value="KAD5962046.1"/>
    <property type="molecule type" value="Genomic_DNA"/>
</dbReference>
<dbReference type="AlphaFoldDB" id="A0A5N6P8R6"/>
<sequence length="178" mass="19174">MDHVKKQSGGSSFTENLFGPKDASSSSSSSSASSSLFSSVFGPSSTGLGRDTSHSKNTGSSSKTQEFGGSYGSGKSSTPDCRAQRSMGVKDGNSIYQNETAEPSYLSSSIYYGGQEVYSPNTETTRPRHTFKKDEGDNDPNGSSASRGNWWQGKNVMGLLDPSTTKWHVFLFMDEDRR</sequence>
<evidence type="ECO:0000313" key="2">
    <source>
        <dbReference type="EMBL" id="KAD5962046.1"/>
    </source>
</evidence>
<proteinExistence type="predicted"/>
<evidence type="ECO:0000256" key="1">
    <source>
        <dbReference type="SAM" id="MobiDB-lite"/>
    </source>
</evidence>
<feature type="region of interest" description="Disordered" evidence="1">
    <location>
        <begin position="1"/>
        <end position="100"/>
    </location>
</feature>
<protein>
    <submittedName>
        <fullName evidence="2">Uncharacterized protein</fullName>
    </submittedName>
</protein>
<dbReference type="Proteomes" id="UP000326396">
    <property type="component" value="Linkage Group LG14"/>
</dbReference>
<gene>
    <name evidence="2" type="ORF">E3N88_13519</name>
</gene>
<organism evidence="2 3">
    <name type="scientific">Mikania micrantha</name>
    <name type="common">bitter vine</name>
    <dbReference type="NCBI Taxonomy" id="192012"/>
    <lineage>
        <taxon>Eukaryota</taxon>
        <taxon>Viridiplantae</taxon>
        <taxon>Streptophyta</taxon>
        <taxon>Embryophyta</taxon>
        <taxon>Tracheophyta</taxon>
        <taxon>Spermatophyta</taxon>
        <taxon>Magnoliopsida</taxon>
        <taxon>eudicotyledons</taxon>
        <taxon>Gunneridae</taxon>
        <taxon>Pentapetalae</taxon>
        <taxon>asterids</taxon>
        <taxon>campanulids</taxon>
        <taxon>Asterales</taxon>
        <taxon>Asteraceae</taxon>
        <taxon>Asteroideae</taxon>
        <taxon>Heliantheae alliance</taxon>
        <taxon>Eupatorieae</taxon>
        <taxon>Mikania</taxon>
    </lineage>
</organism>
<dbReference type="PANTHER" id="PTHR33738">
    <property type="entry name" value="EMB|CAB82975.1"/>
    <property type="match status" value="1"/>
</dbReference>
<feature type="compositionally biased region" description="Low complexity" evidence="1">
    <location>
        <begin position="24"/>
        <end position="45"/>
    </location>
</feature>
<name>A0A5N6P8R6_9ASTR</name>
<accession>A0A5N6P8R6</accession>
<dbReference type="PANTHER" id="PTHR33738:SF21">
    <property type="entry name" value="TPRXL"/>
    <property type="match status" value="1"/>
</dbReference>
<feature type="compositionally biased region" description="Polar residues" evidence="1">
    <location>
        <begin position="140"/>
        <end position="149"/>
    </location>
</feature>